<feature type="transmembrane region" description="Helical" evidence="1">
    <location>
        <begin position="113"/>
        <end position="136"/>
    </location>
</feature>
<reference evidence="2 3" key="1">
    <citation type="journal article" date="2010" name="Science">
        <title>Genomic comparison of the ants Camponotus floridanus and Harpegnathos saltator.</title>
        <authorList>
            <person name="Bonasio R."/>
            <person name="Zhang G."/>
            <person name="Ye C."/>
            <person name="Mutti N.S."/>
            <person name="Fang X."/>
            <person name="Qin N."/>
            <person name="Donahue G."/>
            <person name="Yang P."/>
            <person name="Li Q."/>
            <person name="Li C."/>
            <person name="Zhang P."/>
            <person name="Huang Z."/>
            <person name="Berger S.L."/>
            <person name="Reinberg D."/>
            <person name="Wang J."/>
            <person name="Liebig J."/>
        </authorList>
    </citation>
    <scope>NUCLEOTIDE SEQUENCE [LARGE SCALE GENOMIC DNA]</scope>
    <source>
        <strain evidence="2 3">R22 G/1</strain>
    </source>
</reference>
<evidence type="ECO:0000313" key="2">
    <source>
        <dbReference type="EMBL" id="EFN84915.1"/>
    </source>
</evidence>
<keyword evidence="1" id="KW-0812">Transmembrane</keyword>
<dbReference type="OMA" id="YCYIETA"/>
<dbReference type="STRING" id="610380.E2BHE6"/>
<protein>
    <submittedName>
        <fullName evidence="2">Uncharacterized protein</fullName>
    </submittedName>
</protein>
<dbReference type="Proteomes" id="UP000008237">
    <property type="component" value="Unassembled WGS sequence"/>
</dbReference>
<dbReference type="OrthoDB" id="7700731at2759"/>
<gene>
    <name evidence="2" type="ORF">EAI_04784</name>
</gene>
<proteinExistence type="predicted"/>
<accession>E2BHE6</accession>
<dbReference type="EMBL" id="GL448287">
    <property type="protein sequence ID" value="EFN84915.1"/>
    <property type="molecule type" value="Genomic_DNA"/>
</dbReference>
<evidence type="ECO:0000256" key="1">
    <source>
        <dbReference type="SAM" id="Phobius"/>
    </source>
</evidence>
<keyword evidence="1" id="KW-0472">Membrane</keyword>
<dbReference type="AlphaFoldDB" id="E2BHE6"/>
<dbReference type="InParanoid" id="E2BHE6"/>
<name>E2BHE6_HARSA</name>
<organism evidence="3">
    <name type="scientific">Harpegnathos saltator</name>
    <name type="common">Jerdon's jumping ant</name>
    <dbReference type="NCBI Taxonomy" id="610380"/>
    <lineage>
        <taxon>Eukaryota</taxon>
        <taxon>Metazoa</taxon>
        <taxon>Ecdysozoa</taxon>
        <taxon>Arthropoda</taxon>
        <taxon>Hexapoda</taxon>
        <taxon>Insecta</taxon>
        <taxon>Pterygota</taxon>
        <taxon>Neoptera</taxon>
        <taxon>Endopterygota</taxon>
        <taxon>Hymenoptera</taxon>
        <taxon>Apocrita</taxon>
        <taxon>Aculeata</taxon>
        <taxon>Formicoidea</taxon>
        <taxon>Formicidae</taxon>
        <taxon>Ponerinae</taxon>
        <taxon>Ponerini</taxon>
        <taxon>Harpegnathos</taxon>
    </lineage>
</organism>
<sequence length="373" mass="41746">MDDVTHSRLHNIDTSPNSQTLSLISLGRDETLTRQIVPKLCGVVGQIEEEESAKKSPSEMLNVKHLNEDKLPFISDESQAETKVKFPYVHIRRPISKGVANHLSRWPNELSSLFVVACLIMSLILVTFVTLVMMIICSPAAKYKCDLGSFVDERAFNVYFVKETTQTWSREEFCYIETAARKYPALNIYLVNLIRTSGVRLNTPEVHLRTALITHNANICDGDFSIDELFSRSKLSNIAGGFSNELLLLAAKAYLLWNSPGIAMHPSAYCNLATINRPLCKEGVQDCVTPNISVAIDLTLDLQATEVHCQAFLGFLLQELSKNVTRIYSMKDALDKFCLRIDKCPEVRMLDLRSACSVNDLNCPTVYAADNAM</sequence>
<keyword evidence="1" id="KW-1133">Transmembrane helix</keyword>
<evidence type="ECO:0000313" key="3">
    <source>
        <dbReference type="Proteomes" id="UP000008237"/>
    </source>
</evidence>
<keyword evidence="3" id="KW-1185">Reference proteome</keyword>